<dbReference type="AlphaFoldDB" id="A0A8J6CWW4"/>
<accession>A0A8J6CWW4</accession>
<proteinExistence type="predicted"/>
<evidence type="ECO:0000313" key="1">
    <source>
        <dbReference type="EMBL" id="KAG8482993.1"/>
    </source>
</evidence>
<name>A0A8J6CWW4_9ROSI</name>
<reference evidence="1 2" key="1">
    <citation type="journal article" date="2021" name="bioRxiv">
        <title>The Gossypium anomalum genome as a resource for cotton improvement and evolutionary analysis of hybrid incompatibility.</title>
        <authorList>
            <person name="Grover C.E."/>
            <person name="Yuan D."/>
            <person name="Arick M.A."/>
            <person name="Miller E.R."/>
            <person name="Hu G."/>
            <person name="Peterson D.G."/>
            <person name="Wendel J.F."/>
            <person name="Udall J.A."/>
        </authorList>
    </citation>
    <scope>NUCLEOTIDE SEQUENCE [LARGE SCALE GENOMIC DNA]</scope>
    <source>
        <strain evidence="1">JFW-Udall</strain>
        <tissue evidence="1">Leaf</tissue>
    </source>
</reference>
<sequence>MGPKQLESVLDMLQKLPFTLRRPPSKPTKVKRHKVGVHNQVVAPTQQKVALTYQQTAPAHQKFGAPREKLPLKRKPTTLRWMPSTQESVVSDLSMTL</sequence>
<gene>
    <name evidence="1" type="ORF">CXB51_021909</name>
</gene>
<protein>
    <submittedName>
        <fullName evidence="1">Uncharacterized protein</fullName>
    </submittedName>
</protein>
<dbReference type="Proteomes" id="UP000701853">
    <property type="component" value="Chromosome 9"/>
</dbReference>
<comment type="caution">
    <text evidence="1">The sequence shown here is derived from an EMBL/GenBank/DDBJ whole genome shotgun (WGS) entry which is preliminary data.</text>
</comment>
<organism evidence="1 2">
    <name type="scientific">Gossypium anomalum</name>
    <dbReference type="NCBI Taxonomy" id="47600"/>
    <lineage>
        <taxon>Eukaryota</taxon>
        <taxon>Viridiplantae</taxon>
        <taxon>Streptophyta</taxon>
        <taxon>Embryophyta</taxon>
        <taxon>Tracheophyta</taxon>
        <taxon>Spermatophyta</taxon>
        <taxon>Magnoliopsida</taxon>
        <taxon>eudicotyledons</taxon>
        <taxon>Gunneridae</taxon>
        <taxon>Pentapetalae</taxon>
        <taxon>rosids</taxon>
        <taxon>malvids</taxon>
        <taxon>Malvales</taxon>
        <taxon>Malvaceae</taxon>
        <taxon>Malvoideae</taxon>
        <taxon>Gossypium</taxon>
    </lineage>
</organism>
<dbReference type="OrthoDB" id="998730at2759"/>
<dbReference type="EMBL" id="JAHUZN010000009">
    <property type="protein sequence ID" value="KAG8482993.1"/>
    <property type="molecule type" value="Genomic_DNA"/>
</dbReference>
<evidence type="ECO:0000313" key="2">
    <source>
        <dbReference type="Proteomes" id="UP000701853"/>
    </source>
</evidence>
<keyword evidence="2" id="KW-1185">Reference proteome</keyword>